<dbReference type="GeneID" id="18923861"/>
<dbReference type="AlphaFoldDB" id="F4RXK3"/>
<protein>
    <submittedName>
        <fullName evidence="1">Uncharacterized protein</fullName>
    </submittedName>
</protein>
<sequence>MSIDVPAFIQGRQFTISCKFDVLADAHPQSVTLSSTKQFHSTITTQNHDGVIIDHVIEGSPAEPDFAPVSVDGVYVLNGRLISPNGQSTPRLFYEPTYHLVSRSLETSASVFANQVSVQSVGYVKSVSSTSIISLQGGLSLIVTHDDYDQLLQCVVSFDVEYVCSSLSPIKIPDASRLVGHEIFIVGFLTGKDEREHMWQVEVDKCNWANMKAYGQSGREHEHYFLIRPIFFTRIILHQLAATVQISLFCI</sequence>
<accession>F4RXK3</accession>
<dbReference type="VEuPathDB" id="FungiDB:MELLADRAFT_109769"/>
<dbReference type="HOGENOM" id="CLU_1277865_0_0_1"/>
<organism evidence="2">
    <name type="scientific">Melampsora larici-populina (strain 98AG31 / pathotype 3-4-7)</name>
    <name type="common">Poplar leaf rust fungus</name>
    <dbReference type="NCBI Taxonomy" id="747676"/>
    <lineage>
        <taxon>Eukaryota</taxon>
        <taxon>Fungi</taxon>
        <taxon>Dikarya</taxon>
        <taxon>Basidiomycota</taxon>
        <taxon>Pucciniomycotina</taxon>
        <taxon>Pucciniomycetes</taxon>
        <taxon>Pucciniales</taxon>
        <taxon>Melampsoraceae</taxon>
        <taxon>Melampsora</taxon>
    </lineage>
</organism>
<name>F4RXK3_MELLP</name>
<gene>
    <name evidence="1" type="ORF">MELLADRAFT_109769</name>
</gene>
<reference evidence="2" key="1">
    <citation type="journal article" date="2011" name="Proc. Natl. Acad. Sci. U.S.A.">
        <title>Obligate biotrophy features unraveled by the genomic analysis of rust fungi.</title>
        <authorList>
            <person name="Duplessis S."/>
            <person name="Cuomo C.A."/>
            <person name="Lin Y.-C."/>
            <person name="Aerts A."/>
            <person name="Tisserant E."/>
            <person name="Veneault-Fourrey C."/>
            <person name="Joly D.L."/>
            <person name="Hacquard S."/>
            <person name="Amselem J."/>
            <person name="Cantarel B.L."/>
            <person name="Chiu R."/>
            <person name="Coutinho P.M."/>
            <person name="Feau N."/>
            <person name="Field M."/>
            <person name="Frey P."/>
            <person name="Gelhaye E."/>
            <person name="Goldberg J."/>
            <person name="Grabherr M.G."/>
            <person name="Kodira C.D."/>
            <person name="Kohler A."/>
            <person name="Kuees U."/>
            <person name="Lindquist E.A."/>
            <person name="Lucas S.M."/>
            <person name="Mago R."/>
            <person name="Mauceli E."/>
            <person name="Morin E."/>
            <person name="Murat C."/>
            <person name="Pangilinan J.L."/>
            <person name="Park R."/>
            <person name="Pearson M."/>
            <person name="Quesneville H."/>
            <person name="Rouhier N."/>
            <person name="Sakthikumar S."/>
            <person name="Salamov A.A."/>
            <person name="Schmutz J."/>
            <person name="Selles B."/>
            <person name="Shapiro H."/>
            <person name="Tanguay P."/>
            <person name="Tuskan G.A."/>
            <person name="Henrissat B."/>
            <person name="Van de Peer Y."/>
            <person name="Rouze P."/>
            <person name="Ellis J.G."/>
            <person name="Dodds P.N."/>
            <person name="Schein J.E."/>
            <person name="Zhong S."/>
            <person name="Hamelin R.C."/>
            <person name="Grigoriev I.V."/>
            <person name="Szabo L.J."/>
            <person name="Martin F."/>
        </authorList>
    </citation>
    <scope>NUCLEOTIDE SEQUENCE [LARGE SCALE GENOMIC DNA]</scope>
    <source>
        <strain evidence="2">98AG31 / pathotype 3-4-7</strain>
    </source>
</reference>
<dbReference type="Proteomes" id="UP000001072">
    <property type="component" value="Unassembled WGS sequence"/>
</dbReference>
<proteinExistence type="predicted"/>
<keyword evidence="2" id="KW-1185">Reference proteome</keyword>
<dbReference type="KEGG" id="mlr:MELLADRAFT_109769"/>
<dbReference type="InParanoid" id="F4RXK3"/>
<evidence type="ECO:0000313" key="1">
    <source>
        <dbReference type="EMBL" id="EGG02738.1"/>
    </source>
</evidence>
<dbReference type="EMBL" id="GL883128">
    <property type="protein sequence ID" value="EGG02738.1"/>
    <property type="molecule type" value="Genomic_DNA"/>
</dbReference>
<dbReference type="RefSeq" id="XP_007413851.1">
    <property type="nucleotide sequence ID" value="XM_007413789.1"/>
</dbReference>
<evidence type="ECO:0000313" key="2">
    <source>
        <dbReference type="Proteomes" id="UP000001072"/>
    </source>
</evidence>